<evidence type="ECO:0000313" key="2">
    <source>
        <dbReference type="Proteomes" id="UP001454036"/>
    </source>
</evidence>
<dbReference type="AlphaFoldDB" id="A0AAV3RRK7"/>
<dbReference type="Proteomes" id="UP001454036">
    <property type="component" value="Unassembled WGS sequence"/>
</dbReference>
<gene>
    <name evidence="1" type="ORF">LIER_30608</name>
</gene>
<dbReference type="EMBL" id="BAABME010011035">
    <property type="protein sequence ID" value="GAA0183140.1"/>
    <property type="molecule type" value="Genomic_DNA"/>
</dbReference>
<organism evidence="1 2">
    <name type="scientific">Lithospermum erythrorhizon</name>
    <name type="common">Purple gromwell</name>
    <name type="synonym">Lithospermum officinale var. erythrorhizon</name>
    <dbReference type="NCBI Taxonomy" id="34254"/>
    <lineage>
        <taxon>Eukaryota</taxon>
        <taxon>Viridiplantae</taxon>
        <taxon>Streptophyta</taxon>
        <taxon>Embryophyta</taxon>
        <taxon>Tracheophyta</taxon>
        <taxon>Spermatophyta</taxon>
        <taxon>Magnoliopsida</taxon>
        <taxon>eudicotyledons</taxon>
        <taxon>Gunneridae</taxon>
        <taxon>Pentapetalae</taxon>
        <taxon>asterids</taxon>
        <taxon>lamiids</taxon>
        <taxon>Boraginales</taxon>
        <taxon>Boraginaceae</taxon>
        <taxon>Boraginoideae</taxon>
        <taxon>Lithospermeae</taxon>
        <taxon>Lithospermum</taxon>
    </lineage>
</organism>
<sequence length="198" mass="22979">MNLELLAKQGWRIMTQQAPLLFKVLKGRYFRRTSFLNAKLGTKTSFGWCSLLEGRKVLLKGTRWRVGDGKSIDMWKEPWVPISTDFHLRGSRGDKPHWVSQLIRSAEWDKGRVEEVVEGEDVKNVLFIPLSRRGIKDRLIWNHTRCGNYLTCSEYKCAQTMKRNGELRAKGIGEGSRHEAGNRGWKDVWQLRAPPRVK</sequence>
<proteinExistence type="predicted"/>
<reference evidence="1 2" key="1">
    <citation type="submission" date="2024-01" db="EMBL/GenBank/DDBJ databases">
        <title>The complete chloroplast genome sequence of Lithospermum erythrorhizon: insights into the phylogenetic relationship among Boraginaceae species and the maternal lineages of purple gromwells.</title>
        <authorList>
            <person name="Okada T."/>
            <person name="Watanabe K."/>
        </authorList>
    </citation>
    <scope>NUCLEOTIDE SEQUENCE [LARGE SCALE GENOMIC DNA]</scope>
</reference>
<evidence type="ECO:0000313" key="1">
    <source>
        <dbReference type="EMBL" id="GAA0183140.1"/>
    </source>
</evidence>
<comment type="caution">
    <text evidence="1">The sequence shown here is derived from an EMBL/GenBank/DDBJ whole genome shotgun (WGS) entry which is preliminary data.</text>
</comment>
<name>A0AAV3RRK7_LITER</name>
<keyword evidence="2" id="KW-1185">Reference proteome</keyword>
<accession>A0AAV3RRK7</accession>
<protein>
    <submittedName>
        <fullName evidence="1">Uncharacterized protein</fullName>
    </submittedName>
</protein>